<dbReference type="Proteomes" id="UP000199039">
    <property type="component" value="Unassembled WGS sequence"/>
</dbReference>
<reference evidence="1 2" key="1">
    <citation type="submission" date="2016-09" db="EMBL/GenBank/DDBJ databases">
        <authorList>
            <person name="Capua I."/>
            <person name="De Benedictis P."/>
            <person name="Joannis T."/>
            <person name="Lombin L.H."/>
            <person name="Cattoli G."/>
        </authorList>
    </citation>
    <scope>NUCLEOTIDE SEQUENCE [LARGE SCALE GENOMIC DNA]</scope>
    <source>
        <strain evidence="1 2">ISLP-3</strain>
    </source>
</reference>
<dbReference type="EMBL" id="FMYH01000013">
    <property type="protein sequence ID" value="SDD84249.1"/>
    <property type="molecule type" value="Genomic_DNA"/>
</dbReference>
<protein>
    <submittedName>
        <fullName evidence="1">Uncharacterized protein</fullName>
    </submittedName>
</protein>
<dbReference type="OrthoDB" id="5149054at2"/>
<organism evidence="1 2">
    <name type="scientific">Sanguibacter gelidistatuariae</name>
    <dbReference type="NCBI Taxonomy" id="1814289"/>
    <lineage>
        <taxon>Bacteria</taxon>
        <taxon>Bacillati</taxon>
        <taxon>Actinomycetota</taxon>
        <taxon>Actinomycetes</taxon>
        <taxon>Micrococcales</taxon>
        <taxon>Sanguibacteraceae</taxon>
        <taxon>Sanguibacter</taxon>
    </lineage>
</organism>
<sequence length="103" mass="10681">MTDTAAPSEGGSSAITVASIEAKLALGAAVDPTDVAWLLHALRVATAEDATPRDDDAVPAPSREQLIVEFKLGPTPSPDMLAYLADYVAERAAEEAEDGVEES</sequence>
<name>A0A1G6Y1H6_9MICO</name>
<dbReference type="AlphaFoldDB" id="A0A1G6Y1H6"/>
<dbReference type="STRING" id="1814289.SAMN05216410_0257"/>
<keyword evidence="2" id="KW-1185">Reference proteome</keyword>
<accession>A0A1G6Y1H6</accession>
<proteinExistence type="predicted"/>
<evidence type="ECO:0000313" key="2">
    <source>
        <dbReference type="Proteomes" id="UP000199039"/>
    </source>
</evidence>
<gene>
    <name evidence="1" type="ORF">SAMN05216410_0257</name>
</gene>
<dbReference type="RefSeq" id="WP_093186866.1">
    <property type="nucleotide sequence ID" value="NZ_FMYH01000013.1"/>
</dbReference>
<evidence type="ECO:0000313" key="1">
    <source>
        <dbReference type="EMBL" id="SDD84249.1"/>
    </source>
</evidence>